<accession>A0ABV5ALK7</accession>
<dbReference type="InterPro" id="IPR003719">
    <property type="entry name" value="Phenazine_PhzF-like"/>
</dbReference>
<protein>
    <submittedName>
        <fullName evidence="3">PhzF family phenazine biosynthesis isomerase</fullName>
    </submittedName>
</protein>
<dbReference type="RefSeq" id="WP_275475144.1">
    <property type="nucleotide sequence ID" value="NZ_CP162940.1"/>
</dbReference>
<sequence>MATSIEVSQVDAFTTTPFHGNPAGVVLNAQGIEPRVRQQIARELNCSETVFIEQHAMGRFAFRYYTPATEVDLCGHATVAALHTLHEAHDLSGDILVDTNVGVLPMRIEQDGTVWMRQADPQFRELEGEVRRAVVSALRVEEADIHPSLPFQLAFTGLWDILVPLKKLDALHQLEPQFDVLAAICRELGAASVHVYTMETVEAGSTVHTRDFSPAVGVNEDPHTGTANGALGASLVHAGVIEPKRHVFEQGWSIGRPGHILVDVTQDMAVSVGGKAVTAFCAQLRTS</sequence>
<name>A0ABV5ALK7_9BACL</name>
<gene>
    <name evidence="3" type="ORF">KKP3000_003068</name>
</gene>
<evidence type="ECO:0000313" key="4">
    <source>
        <dbReference type="Proteomes" id="UP001579974"/>
    </source>
</evidence>
<reference evidence="3 4" key="1">
    <citation type="journal article" date="2024" name="Int. J. Mol. Sci.">
        <title>Exploration of Alicyclobacillus spp. Genome in Search of Antibiotic Resistance.</title>
        <authorList>
            <person name="Bucka-Kolendo J."/>
            <person name="Kiousi D.E."/>
            <person name="Dekowska A."/>
            <person name="Mikolajczuk-Szczyrba A."/>
            <person name="Karadedos D.M."/>
            <person name="Michael P."/>
            <person name="Galanis A."/>
            <person name="Sokolowska B."/>
        </authorList>
    </citation>
    <scope>NUCLEOTIDE SEQUENCE [LARGE SCALE GENOMIC DNA]</scope>
    <source>
        <strain evidence="3 4">KKP 3000</strain>
    </source>
</reference>
<dbReference type="GO" id="GO:0016853">
    <property type="term" value="F:isomerase activity"/>
    <property type="evidence" value="ECO:0007669"/>
    <property type="project" value="UniProtKB-KW"/>
</dbReference>
<dbReference type="PIRSF" id="PIRSF016184">
    <property type="entry name" value="PhzC_PhzF"/>
    <property type="match status" value="1"/>
</dbReference>
<proteinExistence type="inferred from homology"/>
<dbReference type="NCBIfam" id="TIGR00654">
    <property type="entry name" value="PhzF_family"/>
    <property type="match status" value="1"/>
</dbReference>
<evidence type="ECO:0000256" key="1">
    <source>
        <dbReference type="ARBA" id="ARBA00008270"/>
    </source>
</evidence>
<evidence type="ECO:0000313" key="3">
    <source>
        <dbReference type="EMBL" id="MFB5193123.1"/>
    </source>
</evidence>
<comment type="caution">
    <text evidence="3">The sequence shown here is derived from an EMBL/GenBank/DDBJ whole genome shotgun (WGS) entry which is preliminary data.</text>
</comment>
<dbReference type="Proteomes" id="UP001579974">
    <property type="component" value="Unassembled WGS sequence"/>
</dbReference>
<comment type="similarity">
    <text evidence="1">Belongs to the PhzF family.</text>
</comment>
<dbReference type="PANTHER" id="PTHR13774:SF39">
    <property type="entry name" value="BIOSYNTHESIS PROTEIN, PUTATIVE-RELATED"/>
    <property type="match status" value="1"/>
</dbReference>
<keyword evidence="4" id="KW-1185">Reference proteome</keyword>
<dbReference type="Gene3D" id="3.10.310.10">
    <property type="entry name" value="Diaminopimelate Epimerase, Chain A, domain 1"/>
    <property type="match status" value="2"/>
</dbReference>
<dbReference type="SUPFAM" id="SSF54506">
    <property type="entry name" value="Diaminopimelate epimerase-like"/>
    <property type="match status" value="1"/>
</dbReference>
<dbReference type="Pfam" id="PF02567">
    <property type="entry name" value="PhzC-PhzF"/>
    <property type="match status" value="1"/>
</dbReference>
<dbReference type="PANTHER" id="PTHR13774">
    <property type="entry name" value="PHENAZINE BIOSYNTHESIS PROTEIN"/>
    <property type="match status" value="1"/>
</dbReference>
<dbReference type="EMBL" id="JBDXSU010000041">
    <property type="protein sequence ID" value="MFB5193123.1"/>
    <property type="molecule type" value="Genomic_DNA"/>
</dbReference>
<evidence type="ECO:0000256" key="2">
    <source>
        <dbReference type="ARBA" id="ARBA00023235"/>
    </source>
</evidence>
<keyword evidence="2 3" id="KW-0413">Isomerase</keyword>
<organism evidence="3 4">
    <name type="scientific">Alicyclobacillus fastidiosus</name>
    <dbReference type="NCBI Taxonomy" id="392011"/>
    <lineage>
        <taxon>Bacteria</taxon>
        <taxon>Bacillati</taxon>
        <taxon>Bacillota</taxon>
        <taxon>Bacilli</taxon>
        <taxon>Bacillales</taxon>
        <taxon>Alicyclobacillaceae</taxon>
        <taxon>Alicyclobacillus</taxon>
    </lineage>
</organism>